<name>A0ABD3NJC4_9STRA</name>
<comment type="caution">
    <text evidence="3">The sequence shown here is derived from an EMBL/GenBank/DDBJ whole genome shotgun (WGS) entry which is preliminary data.</text>
</comment>
<dbReference type="Pfam" id="PF13812">
    <property type="entry name" value="PPR_3"/>
    <property type="match status" value="3"/>
</dbReference>
<evidence type="ECO:0000313" key="3">
    <source>
        <dbReference type="EMBL" id="KAL3776041.1"/>
    </source>
</evidence>
<protein>
    <recommendedName>
        <fullName evidence="5">Pentacotripeptide-repeat region of PRORP domain-containing protein</fullName>
    </recommendedName>
</protein>
<sequence length="901" mass="100781">MLVVWHHISSTIQSNARTTTTNSMKFLPPSLLLLLASAPIAIIAPAALGFSPPQTRRHSNSFRHPPPTISASASSRPSSRLIAQTRTTSTSSSGGRTTQEIKVSPESELEKRQRHKRSRQRWGKYMKFHAKPADVSRPFQDLSLEELRMLTDYHLGEAHAAAVADADHDDTSNHHGEKGEDGVSDAFSGRMMSSHHVHEITKLLSSWAKLAVVGYVPLKSGDTTGKDGVVMLNKKERTMAAEMAEKCLRQLVKQQKLGNEKAIVSVDLYHLVITAWVKSGSHADLVHATSLLDYMENNGHCNILSDGPKYNVTSSKSSAKCYVAVLDGWCKSPYRDAEIQAEAMLHRMDSLGIHNIKYYNNVMNRIAMSGKPNAGSEAERLLNELIEMYKNGNSTMSPDRNAFNTVIKAYANSGGKTGPRNAKRILGMMENPAKHGLEDIASDIEPDRVSCTSIMMAWANSNDDGGCEVDAGEKAEQLLERMEEVFAKKGGMKPDTATYNAVIKVWGKCGDNRAGQKSEELLRRMLQQYQNGTNHDAKPDDITFNSVIHNVATSLDIDSPQRALNILEQMEQYYEKGLIDAKPDIITYNSVLNSFAKSNRPGSAQQAEEILDNLEKSFDSGVWNIEPDVFSYNTVINAWSNSNDEYSAQRAVALLDRMSARAKKGKSKVKPDTKTYNTVLHAWSQSTDRNAPIKALGLLELMFRLYEKGDKNAQPDVLSFSTVINAFSKSRFPGRARECRNLLRRMKNLYDEGQENMRPNIFIYSAVLNACAYTFGRSDEKDEALNIGIETFEELKNSGIRPNHVAYGSFLRICRRLMAEDDPRRNHFITRAFKQCCADGQVGIYVLKQIRADPKLFVALLQAYIVDGDVQYHDLPSKWTRNVKESIKISRPRMTTRIRRT</sequence>
<evidence type="ECO:0000313" key="4">
    <source>
        <dbReference type="Proteomes" id="UP001516023"/>
    </source>
</evidence>
<evidence type="ECO:0008006" key="5">
    <source>
        <dbReference type="Google" id="ProtNLM"/>
    </source>
</evidence>
<dbReference type="AlphaFoldDB" id="A0ABD3NJC4"/>
<feature type="region of interest" description="Disordered" evidence="2">
    <location>
        <begin position="53"/>
        <end position="123"/>
    </location>
</feature>
<keyword evidence="1" id="KW-0677">Repeat</keyword>
<feature type="compositionally biased region" description="Basic and acidic residues" evidence="2">
    <location>
        <begin position="165"/>
        <end position="181"/>
    </location>
</feature>
<proteinExistence type="predicted"/>
<evidence type="ECO:0000256" key="2">
    <source>
        <dbReference type="SAM" id="MobiDB-lite"/>
    </source>
</evidence>
<dbReference type="Gene3D" id="1.25.40.10">
    <property type="entry name" value="Tetratricopeptide repeat domain"/>
    <property type="match status" value="4"/>
</dbReference>
<dbReference type="Proteomes" id="UP001516023">
    <property type="component" value="Unassembled WGS sequence"/>
</dbReference>
<feature type="region of interest" description="Disordered" evidence="2">
    <location>
        <begin position="162"/>
        <end position="186"/>
    </location>
</feature>
<dbReference type="PANTHER" id="PTHR47942">
    <property type="entry name" value="TETRATRICOPEPTIDE REPEAT (TPR)-LIKE SUPERFAMILY PROTEIN-RELATED"/>
    <property type="match status" value="1"/>
</dbReference>
<evidence type="ECO:0000256" key="1">
    <source>
        <dbReference type="ARBA" id="ARBA00022737"/>
    </source>
</evidence>
<feature type="compositionally biased region" description="Basic residues" evidence="2">
    <location>
        <begin position="112"/>
        <end position="123"/>
    </location>
</feature>
<reference evidence="3 4" key="1">
    <citation type="journal article" date="2020" name="G3 (Bethesda)">
        <title>Improved Reference Genome for Cyclotella cryptica CCMP332, a Model for Cell Wall Morphogenesis, Salinity Adaptation, and Lipid Production in Diatoms (Bacillariophyta).</title>
        <authorList>
            <person name="Roberts W.R."/>
            <person name="Downey K.M."/>
            <person name="Ruck E.C."/>
            <person name="Traller J.C."/>
            <person name="Alverson A.J."/>
        </authorList>
    </citation>
    <scope>NUCLEOTIDE SEQUENCE [LARGE SCALE GENOMIC DNA]</scope>
    <source>
        <strain evidence="3 4">CCMP332</strain>
    </source>
</reference>
<gene>
    <name evidence="3" type="ORF">HJC23_009667</name>
</gene>
<dbReference type="InterPro" id="IPR011990">
    <property type="entry name" value="TPR-like_helical_dom_sf"/>
</dbReference>
<accession>A0ABD3NJC4</accession>
<dbReference type="EMBL" id="JABMIG020000516">
    <property type="protein sequence ID" value="KAL3776041.1"/>
    <property type="molecule type" value="Genomic_DNA"/>
</dbReference>
<feature type="compositionally biased region" description="Low complexity" evidence="2">
    <location>
        <begin position="69"/>
        <end position="98"/>
    </location>
</feature>
<dbReference type="InterPro" id="IPR051222">
    <property type="entry name" value="PPR/CCM1_RNA-binding"/>
</dbReference>
<dbReference type="InterPro" id="IPR002885">
    <property type="entry name" value="PPR_rpt"/>
</dbReference>
<organism evidence="3 4">
    <name type="scientific">Cyclotella cryptica</name>
    <dbReference type="NCBI Taxonomy" id="29204"/>
    <lineage>
        <taxon>Eukaryota</taxon>
        <taxon>Sar</taxon>
        <taxon>Stramenopiles</taxon>
        <taxon>Ochrophyta</taxon>
        <taxon>Bacillariophyta</taxon>
        <taxon>Coscinodiscophyceae</taxon>
        <taxon>Thalassiosirophycidae</taxon>
        <taxon>Stephanodiscales</taxon>
        <taxon>Stephanodiscaceae</taxon>
        <taxon>Cyclotella</taxon>
    </lineage>
</organism>
<keyword evidence="4" id="KW-1185">Reference proteome</keyword>
<dbReference type="PANTHER" id="PTHR47942:SF63">
    <property type="entry name" value="PENTATRICOPEPTIDE REPEAT-CONTAINING PROTEIN"/>
    <property type="match status" value="1"/>
</dbReference>